<evidence type="ECO:0000313" key="2">
    <source>
        <dbReference type="EMBL" id="MCT2590287.1"/>
    </source>
</evidence>
<organism evidence="2 3">
    <name type="scientific">Streptomyces gossypii</name>
    <dbReference type="NCBI Taxonomy" id="2883101"/>
    <lineage>
        <taxon>Bacteria</taxon>
        <taxon>Bacillati</taxon>
        <taxon>Actinomycetota</taxon>
        <taxon>Actinomycetes</taxon>
        <taxon>Kitasatosporales</taxon>
        <taxon>Streptomycetaceae</taxon>
        <taxon>Streptomyces</taxon>
    </lineage>
</organism>
<name>A0ABT2JQX9_9ACTN</name>
<protein>
    <submittedName>
        <fullName evidence="2">Nuclear transport factor 2 family protein</fullName>
    </submittedName>
</protein>
<comment type="caution">
    <text evidence="2">The sequence shown here is derived from an EMBL/GenBank/DDBJ whole genome shotgun (WGS) entry which is preliminary data.</text>
</comment>
<reference evidence="2 3" key="1">
    <citation type="submission" date="2021-10" db="EMBL/GenBank/DDBJ databases">
        <title>Streptomyces gossypii sp. nov., isolated from soil collected from cotton field.</title>
        <authorList>
            <person name="Ge X."/>
            <person name="Chen X."/>
            <person name="Liu W."/>
        </authorList>
    </citation>
    <scope>NUCLEOTIDE SEQUENCE [LARGE SCALE GENOMIC DNA]</scope>
    <source>
        <strain evidence="2 3">N2-109</strain>
    </source>
</reference>
<evidence type="ECO:0000313" key="3">
    <source>
        <dbReference type="Proteomes" id="UP001156389"/>
    </source>
</evidence>
<dbReference type="RefSeq" id="WP_260217593.1">
    <property type="nucleotide sequence ID" value="NZ_JAJAGO010000004.1"/>
</dbReference>
<gene>
    <name evidence="2" type="ORF">LHJ74_10250</name>
</gene>
<proteinExistence type="predicted"/>
<dbReference type="Proteomes" id="UP001156389">
    <property type="component" value="Unassembled WGS sequence"/>
</dbReference>
<dbReference type="SUPFAM" id="SSF54427">
    <property type="entry name" value="NTF2-like"/>
    <property type="match status" value="1"/>
</dbReference>
<keyword evidence="3" id="KW-1185">Reference proteome</keyword>
<dbReference type="InterPro" id="IPR032710">
    <property type="entry name" value="NTF2-like_dom_sf"/>
</dbReference>
<dbReference type="Gene3D" id="3.10.450.50">
    <property type="match status" value="1"/>
</dbReference>
<accession>A0ABT2JQX9</accession>
<dbReference type="InterPro" id="IPR027843">
    <property type="entry name" value="DUF4440"/>
</dbReference>
<feature type="domain" description="DUF4440" evidence="1">
    <location>
        <begin position="7"/>
        <end position="111"/>
    </location>
</feature>
<evidence type="ECO:0000259" key="1">
    <source>
        <dbReference type="Pfam" id="PF14534"/>
    </source>
</evidence>
<dbReference type="EMBL" id="JAJAGO010000004">
    <property type="protein sequence ID" value="MCT2590287.1"/>
    <property type="molecule type" value="Genomic_DNA"/>
</dbReference>
<sequence length="125" mass="14286">MDQELAEFGRRWAEAELLGDTEVLNALLADDFHGIGPRGFIIDREQWLERYESGSLVHDSFDWERVELRRYENAAVANGVQSQQSIYEGRDVDGHFRVTQLLVCESGQWQLACIHLSPIAELPPT</sequence>
<dbReference type="Pfam" id="PF14534">
    <property type="entry name" value="DUF4440"/>
    <property type="match status" value="1"/>
</dbReference>